<dbReference type="CDD" id="cd03262">
    <property type="entry name" value="ABC_HisP_GlnQ"/>
    <property type="match status" value="1"/>
</dbReference>
<dbReference type="Pfam" id="PF00005">
    <property type="entry name" value="ABC_tran"/>
    <property type="match status" value="1"/>
</dbReference>
<reference evidence="11" key="1">
    <citation type="journal article" date="2019" name="Int. J. Syst. Evol. Microbiol.">
        <title>The Global Catalogue of Microorganisms (GCM) 10K type strain sequencing project: providing services to taxonomists for standard genome sequencing and annotation.</title>
        <authorList>
            <consortium name="The Broad Institute Genomics Platform"/>
            <consortium name="The Broad Institute Genome Sequencing Center for Infectious Disease"/>
            <person name="Wu L."/>
            <person name="Ma J."/>
        </authorList>
    </citation>
    <scope>NUCLEOTIDE SEQUENCE [LARGE SCALE GENOMIC DNA]</scope>
    <source>
        <strain evidence="11">CCUG 58127</strain>
    </source>
</reference>
<evidence type="ECO:0000256" key="8">
    <source>
        <dbReference type="ARBA" id="ARBA00023136"/>
    </source>
</evidence>
<dbReference type="InterPro" id="IPR003593">
    <property type="entry name" value="AAA+_ATPase"/>
</dbReference>
<proteinExistence type="inferred from homology"/>
<evidence type="ECO:0000256" key="6">
    <source>
        <dbReference type="ARBA" id="ARBA00022840"/>
    </source>
</evidence>
<evidence type="ECO:0000256" key="2">
    <source>
        <dbReference type="ARBA" id="ARBA00005417"/>
    </source>
</evidence>
<evidence type="ECO:0000313" key="10">
    <source>
        <dbReference type="EMBL" id="MFC6705062.1"/>
    </source>
</evidence>
<dbReference type="InterPro" id="IPR027417">
    <property type="entry name" value="P-loop_NTPase"/>
</dbReference>
<keyword evidence="11" id="KW-1185">Reference proteome</keyword>
<keyword evidence="5" id="KW-0547">Nucleotide-binding</keyword>
<dbReference type="Proteomes" id="UP001596298">
    <property type="component" value="Unassembled WGS sequence"/>
</dbReference>
<dbReference type="InterPro" id="IPR003439">
    <property type="entry name" value="ABC_transporter-like_ATP-bd"/>
</dbReference>
<dbReference type="InterPro" id="IPR030679">
    <property type="entry name" value="ABC_ATPase_HisP-typ"/>
</dbReference>
<dbReference type="RefSeq" id="WP_382399861.1">
    <property type="nucleotide sequence ID" value="NZ_JBHSWH010000001.1"/>
</dbReference>
<evidence type="ECO:0000256" key="4">
    <source>
        <dbReference type="ARBA" id="ARBA00022475"/>
    </source>
</evidence>
<dbReference type="SMART" id="SM00382">
    <property type="entry name" value="AAA"/>
    <property type="match status" value="1"/>
</dbReference>
<feature type="domain" description="ABC transporter" evidence="9">
    <location>
        <begin position="8"/>
        <end position="242"/>
    </location>
</feature>
<keyword evidence="6 10" id="KW-0067">ATP-binding</keyword>
<dbReference type="PANTHER" id="PTHR43166:SF9">
    <property type="entry name" value="GLUTAMATE_ASPARTATE IMPORT ATP-BINDING PROTEIN GLTL"/>
    <property type="match status" value="1"/>
</dbReference>
<sequence>MAEAMAFLEINDVHKSYGHNEVLKGVSLSVERHEVVCLIGASGSGKSTLLRCVNQLEQINGGEILIEGDTVTGAGVDLNRLRRDVGIVFQSYNLFPHMSVLKNIMLAPTMVAGVKDKDAKAKAMALLESVGMAEKASAYPDMLSGGQQQRVAIVRALAMEPRIMLLDEITAALDPELVGDVLEIVRELAHDGLTMMLATHEMGFAKEVASKVCFLDQGSILEMGPPQQIFENPQEERTQQFLSRVVKSGRL</sequence>
<comment type="caution">
    <text evidence="10">The sequence shown here is derived from an EMBL/GenBank/DDBJ whole genome shotgun (WGS) entry which is preliminary data.</text>
</comment>
<dbReference type="SUPFAM" id="SSF52540">
    <property type="entry name" value="P-loop containing nucleoside triphosphate hydrolases"/>
    <property type="match status" value="1"/>
</dbReference>
<dbReference type="InterPro" id="IPR050086">
    <property type="entry name" value="MetN_ABC_transporter-like"/>
</dbReference>
<dbReference type="Gene3D" id="3.40.50.300">
    <property type="entry name" value="P-loop containing nucleotide triphosphate hydrolases"/>
    <property type="match status" value="1"/>
</dbReference>
<name>A0ABW2AE71_9MICO</name>
<dbReference type="PIRSF" id="PIRSF039085">
    <property type="entry name" value="ABC_ATPase_HisP"/>
    <property type="match status" value="1"/>
</dbReference>
<comment type="similarity">
    <text evidence="2">Belongs to the ABC transporter superfamily.</text>
</comment>
<keyword evidence="3" id="KW-0813">Transport</keyword>
<keyword evidence="8" id="KW-0472">Membrane</keyword>
<keyword evidence="7" id="KW-0029">Amino-acid transport</keyword>
<evidence type="ECO:0000259" key="9">
    <source>
        <dbReference type="PROSITE" id="PS50893"/>
    </source>
</evidence>
<keyword evidence="4" id="KW-1003">Cell membrane</keyword>
<dbReference type="InterPro" id="IPR017871">
    <property type="entry name" value="ABC_transporter-like_CS"/>
</dbReference>
<protein>
    <submittedName>
        <fullName evidence="10">Amino acid ABC transporter ATP-binding protein</fullName>
    </submittedName>
</protein>
<evidence type="ECO:0000256" key="1">
    <source>
        <dbReference type="ARBA" id="ARBA00004202"/>
    </source>
</evidence>
<organism evidence="10 11">
    <name type="scientific">Flexivirga alba</name>
    <dbReference type="NCBI Taxonomy" id="702742"/>
    <lineage>
        <taxon>Bacteria</taxon>
        <taxon>Bacillati</taxon>
        <taxon>Actinomycetota</taxon>
        <taxon>Actinomycetes</taxon>
        <taxon>Micrococcales</taxon>
        <taxon>Dermacoccaceae</taxon>
        <taxon>Flexivirga</taxon>
    </lineage>
</organism>
<evidence type="ECO:0000313" key="11">
    <source>
        <dbReference type="Proteomes" id="UP001596298"/>
    </source>
</evidence>
<comment type="subcellular location">
    <subcellularLocation>
        <location evidence="1">Cell membrane</location>
        <topology evidence="1">Peripheral membrane protein</topology>
    </subcellularLocation>
</comment>
<evidence type="ECO:0000256" key="5">
    <source>
        <dbReference type="ARBA" id="ARBA00022741"/>
    </source>
</evidence>
<evidence type="ECO:0000256" key="3">
    <source>
        <dbReference type="ARBA" id="ARBA00022448"/>
    </source>
</evidence>
<gene>
    <name evidence="10" type="ORF">ACFQDH_07215</name>
</gene>
<dbReference type="EMBL" id="JBHSWH010000001">
    <property type="protein sequence ID" value="MFC6705062.1"/>
    <property type="molecule type" value="Genomic_DNA"/>
</dbReference>
<dbReference type="PROSITE" id="PS00211">
    <property type="entry name" value="ABC_TRANSPORTER_1"/>
    <property type="match status" value="1"/>
</dbReference>
<dbReference type="PROSITE" id="PS50893">
    <property type="entry name" value="ABC_TRANSPORTER_2"/>
    <property type="match status" value="1"/>
</dbReference>
<dbReference type="GO" id="GO:0005524">
    <property type="term" value="F:ATP binding"/>
    <property type="evidence" value="ECO:0007669"/>
    <property type="project" value="UniProtKB-KW"/>
</dbReference>
<evidence type="ECO:0000256" key="7">
    <source>
        <dbReference type="ARBA" id="ARBA00022970"/>
    </source>
</evidence>
<dbReference type="PANTHER" id="PTHR43166">
    <property type="entry name" value="AMINO ACID IMPORT ATP-BINDING PROTEIN"/>
    <property type="match status" value="1"/>
</dbReference>
<accession>A0ABW2AE71</accession>